<dbReference type="Gene3D" id="3.90.550.10">
    <property type="entry name" value="Spore Coat Polysaccharide Biosynthesis Protein SpsA, Chain A"/>
    <property type="match status" value="1"/>
</dbReference>
<evidence type="ECO:0000256" key="4">
    <source>
        <dbReference type="ARBA" id="ARBA00022695"/>
    </source>
</evidence>
<dbReference type="PANTHER" id="PTHR46390">
    <property type="entry name" value="MANNOSE-1-PHOSPHATE GUANYLYLTRANSFERASE"/>
    <property type="match status" value="1"/>
</dbReference>
<dbReference type="PANTHER" id="PTHR46390:SF1">
    <property type="entry name" value="MANNOSE-1-PHOSPHATE GUANYLYLTRANSFERASE"/>
    <property type="match status" value="1"/>
</dbReference>
<keyword evidence="5" id="KW-0547">Nucleotide-binding</keyword>
<dbReference type="AlphaFoldDB" id="A0A7H0VFG0"/>
<dbReference type="GO" id="GO:0004475">
    <property type="term" value="F:mannose-1-phosphate guanylyltransferase (GTP) activity"/>
    <property type="evidence" value="ECO:0007669"/>
    <property type="project" value="UniProtKB-EC"/>
</dbReference>
<gene>
    <name evidence="9" type="ORF">H4K34_01045</name>
</gene>
<keyword evidence="10" id="KW-1185">Reference proteome</keyword>
<comment type="catalytic activity">
    <reaction evidence="7">
        <text>alpha-D-mannose 1-phosphate + GTP + H(+) = GDP-alpha-D-mannose + diphosphate</text>
        <dbReference type="Rhea" id="RHEA:15229"/>
        <dbReference type="ChEBI" id="CHEBI:15378"/>
        <dbReference type="ChEBI" id="CHEBI:33019"/>
        <dbReference type="ChEBI" id="CHEBI:37565"/>
        <dbReference type="ChEBI" id="CHEBI:57527"/>
        <dbReference type="ChEBI" id="CHEBI:58409"/>
        <dbReference type="EC" id="2.7.7.13"/>
    </reaction>
</comment>
<protein>
    <recommendedName>
        <fullName evidence="2">mannose-1-phosphate guanylyltransferase</fullName>
        <ecNumber evidence="2">2.7.7.13</ecNumber>
    </recommendedName>
</protein>
<sequence>MASTYCVIMAGGIGSRFWPMSTAENPKQFHDILGTGESLLQQTFRRLSLLTDPEKILVVTHRKYEAQVAEQLPAMPHRNIILEPARRNTAPCIAYAAYRIQSEDPEANILIAPSDHLISNESEFVRIAKLALNTAENSDFLLTLGIKPHRPDTGYGYIQFESQTEVDQEVKKVKTFTEKPNLEIAQQFLDSGDFLWNAGIFIWSLKTFKTELALHQADLFQNFEQGSALFGTEEENSFVNKIYPSCENESIDYGLMEKSSKVFVIPADFGWSDLGTWGSLYEHKELDNKGNALIGSKILSYESEGNIVRMPKDKIAVIEGLKEYIIVDTPEALLICKMQNEQLIKTFVSDVKLSFGDDTGI</sequence>
<evidence type="ECO:0000256" key="2">
    <source>
        <dbReference type="ARBA" id="ARBA00012387"/>
    </source>
</evidence>
<dbReference type="RefSeq" id="WP_210758985.1">
    <property type="nucleotide sequence ID" value="NZ_CP060139.1"/>
</dbReference>
<dbReference type="FunFam" id="3.90.550.10:FF:000046">
    <property type="entry name" value="Mannose-1-phosphate guanylyltransferase (GDP)"/>
    <property type="match status" value="1"/>
</dbReference>
<dbReference type="InterPro" id="IPR049577">
    <property type="entry name" value="GMPP_N"/>
</dbReference>
<dbReference type="KEGG" id="chyd:H4K34_01045"/>
<evidence type="ECO:0000256" key="5">
    <source>
        <dbReference type="ARBA" id="ARBA00022741"/>
    </source>
</evidence>
<dbReference type="Proteomes" id="UP000516305">
    <property type="component" value="Chromosome"/>
</dbReference>
<name>A0A7H0VFG0_9FLAO</name>
<dbReference type="EMBL" id="CP060139">
    <property type="protein sequence ID" value="QNR24458.1"/>
    <property type="molecule type" value="Genomic_DNA"/>
</dbReference>
<dbReference type="InterPro" id="IPR051161">
    <property type="entry name" value="Mannose-6P_isomerase_type2"/>
</dbReference>
<dbReference type="CDD" id="cd02509">
    <property type="entry name" value="GDP-M1P_Guanylyltransferase"/>
    <property type="match status" value="1"/>
</dbReference>
<evidence type="ECO:0000256" key="7">
    <source>
        <dbReference type="ARBA" id="ARBA00047343"/>
    </source>
</evidence>
<dbReference type="InterPro" id="IPR029044">
    <property type="entry name" value="Nucleotide-diphossugar_trans"/>
</dbReference>
<dbReference type="GO" id="GO:0009298">
    <property type="term" value="P:GDP-mannose biosynthetic process"/>
    <property type="evidence" value="ECO:0007669"/>
    <property type="project" value="TreeGrafter"/>
</dbReference>
<dbReference type="EC" id="2.7.7.13" evidence="2"/>
<evidence type="ECO:0000256" key="3">
    <source>
        <dbReference type="ARBA" id="ARBA00022679"/>
    </source>
</evidence>
<keyword evidence="6" id="KW-0342">GTP-binding</keyword>
<evidence type="ECO:0000259" key="8">
    <source>
        <dbReference type="Pfam" id="PF00483"/>
    </source>
</evidence>
<dbReference type="Pfam" id="PF00483">
    <property type="entry name" value="NTP_transferase"/>
    <property type="match status" value="1"/>
</dbReference>
<evidence type="ECO:0000256" key="1">
    <source>
        <dbReference type="ARBA" id="ARBA00006115"/>
    </source>
</evidence>
<organism evidence="9 10">
    <name type="scientific">Croceimicrobium hydrocarbonivorans</name>
    <dbReference type="NCBI Taxonomy" id="2761580"/>
    <lineage>
        <taxon>Bacteria</taxon>
        <taxon>Pseudomonadati</taxon>
        <taxon>Bacteroidota</taxon>
        <taxon>Flavobacteriia</taxon>
        <taxon>Flavobacteriales</taxon>
        <taxon>Owenweeksiaceae</taxon>
        <taxon>Croceimicrobium</taxon>
    </lineage>
</organism>
<accession>A0A7H0VFG0</accession>
<dbReference type="SUPFAM" id="SSF159283">
    <property type="entry name" value="Guanosine diphospho-D-mannose pyrophosphorylase/mannose-6-phosphate isomerase linker domain"/>
    <property type="match status" value="1"/>
</dbReference>
<dbReference type="InterPro" id="IPR005835">
    <property type="entry name" value="NTP_transferase_dom"/>
</dbReference>
<keyword evidence="4 9" id="KW-0548">Nucleotidyltransferase</keyword>
<dbReference type="GO" id="GO:0005525">
    <property type="term" value="F:GTP binding"/>
    <property type="evidence" value="ECO:0007669"/>
    <property type="project" value="UniProtKB-KW"/>
</dbReference>
<dbReference type="SUPFAM" id="SSF53448">
    <property type="entry name" value="Nucleotide-diphospho-sugar transferases"/>
    <property type="match status" value="1"/>
</dbReference>
<evidence type="ECO:0000256" key="6">
    <source>
        <dbReference type="ARBA" id="ARBA00023134"/>
    </source>
</evidence>
<keyword evidence="3 9" id="KW-0808">Transferase</keyword>
<feature type="domain" description="Nucleotidyl transferase" evidence="8">
    <location>
        <begin position="7"/>
        <end position="287"/>
    </location>
</feature>
<proteinExistence type="inferred from homology"/>
<reference evidence="9 10" key="1">
    <citation type="submission" date="2020-08" db="EMBL/GenBank/DDBJ databases">
        <title>Croceimicrobium hydrocarbonivorans gen. nov., sp. nov., a novel marine bacterium isolated from a bacterial consortium that degrades polyethylene terephthalate.</title>
        <authorList>
            <person name="Liu R."/>
        </authorList>
    </citation>
    <scope>NUCLEOTIDE SEQUENCE [LARGE SCALE GENOMIC DNA]</scope>
    <source>
        <strain evidence="9 10">A20-9</strain>
    </source>
</reference>
<comment type="similarity">
    <text evidence="1">Belongs to the mannose-6-phosphate isomerase type 2 family.</text>
</comment>
<evidence type="ECO:0000313" key="10">
    <source>
        <dbReference type="Proteomes" id="UP000516305"/>
    </source>
</evidence>
<evidence type="ECO:0000313" key="9">
    <source>
        <dbReference type="EMBL" id="QNR24458.1"/>
    </source>
</evidence>